<evidence type="ECO:0000259" key="2">
    <source>
        <dbReference type="PROSITE" id="PS50828"/>
    </source>
</evidence>
<feature type="domain" description="Smr" evidence="2">
    <location>
        <begin position="108"/>
        <end position="198"/>
    </location>
</feature>
<evidence type="ECO:0000313" key="4">
    <source>
        <dbReference type="EMBL" id="SNY38990.1"/>
    </source>
</evidence>
<keyword evidence="4" id="KW-0255">Endonuclease</keyword>
<proteinExistence type="predicted"/>
<feature type="compositionally biased region" description="Basic and acidic residues" evidence="1">
    <location>
        <begin position="59"/>
        <end position="69"/>
    </location>
</feature>
<dbReference type="AlphaFoldDB" id="A0A285HTE9"/>
<dbReference type="PANTHER" id="PTHR35562:SF2">
    <property type="entry name" value="DNA ENDONUCLEASE SMRA-RELATED"/>
    <property type="match status" value="1"/>
</dbReference>
<gene>
    <name evidence="3" type="ORF">CVM39_13260</name>
    <name evidence="4" type="ORF">SAMN06297129_0509</name>
</gene>
<evidence type="ECO:0000313" key="6">
    <source>
        <dbReference type="Proteomes" id="UP000231702"/>
    </source>
</evidence>
<dbReference type="Pfam" id="PF01713">
    <property type="entry name" value="Smr"/>
    <property type="match status" value="1"/>
</dbReference>
<dbReference type="PANTHER" id="PTHR35562">
    <property type="entry name" value="DNA ENDONUCLEASE SMRA-RELATED"/>
    <property type="match status" value="1"/>
</dbReference>
<organism evidence="4 5">
    <name type="scientific">Pseudooceanicola antarcticus</name>
    <dbReference type="NCBI Taxonomy" id="1247613"/>
    <lineage>
        <taxon>Bacteria</taxon>
        <taxon>Pseudomonadati</taxon>
        <taxon>Pseudomonadota</taxon>
        <taxon>Alphaproteobacteria</taxon>
        <taxon>Rhodobacterales</taxon>
        <taxon>Paracoccaceae</taxon>
        <taxon>Pseudooceanicola</taxon>
    </lineage>
</organism>
<feature type="compositionally biased region" description="Basic and acidic residues" evidence="1">
    <location>
        <begin position="23"/>
        <end position="50"/>
    </location>
</feature>
<reference evidence="4 5" key="1">
    <citation type="submission" date="2017-09" db="EMBL/GenBank/DDBJ databases">
        <authorList>
            <person name="Ehlers B."/>
            <person name="Leendertz F.H."/>
        </authorList>
    </citation>
    <scope>NUCLEOTIDE SEQUENCE [LARGE SCALE GENOMIC DNA]</scope>
    <source>
        <strain evidence="4 5">CGMCC 1.12662</strain>
    </source>
</reference>
<accession>A0A285HTE9</accession>
<feature type="region of interest" description="Disordered" evidence="1">
    <location>
        <begin position="18"/>
        <end position="69"/>
    </location>
</feature>
<dbReference type="EMBL" id="OBEA01000001">
    <property type="protein sequence ID" value="SNY38990.1"/>
    <property type="molecule type" value="Genomic_DNA"/>
</dbReference>
<dbReference type="Proteomes" id="UP000231702">
    <property type="component" value="Unassembled WGS sequence"/>
</dbReference>
<dbReference type="InterPro" id="IPR002625">
    <property type="entry name" value="Smr_dom"/>
</dbReference>
<dbReference type="PROSITE" id="PS50828">
    <property type="entry name" value="SMR"/>
    <property type="match status" value="1"/>
</dbReference>
<keyword evidence="4" id="KW-0378">Hydrolase</keyword>
<dbReference type="EMBL" id="PGTD01000017">
    <property type="protein sequence ID" value="PJE27549.1"/>
    <property type="molecule type" value="Genomic_DNA"/>
</dbReference>
<evidence type="ECO:0000313" key="5">
    <source>
        <dbReference type="Proteomes" id="UP000231655"/>
    </source>
</evidence>
<keyword evidence="4" id="KW-0540">Nuclease</keyword>
<dbReference type="SMART" id="SM00463">
    <property type="entry name" value="SMR"/>
    <property type="match status" value="1"/>
</dbReference>
<reference evidence="3 6" key="2">
    <citation type="journal article" date="2018" name="Int. J. Syst. Evol. Microbiol.">
        <title>Pseudooceanicola lipolyticus sp. nov., a marine alphaproteobacterium, reclassification of Oceanicola flagellatus as Pseudooceanicola flagellatus comb. nov. and emended description of the genus Pseudooceanicola.</title>
        <authorList>
            <person name="Huang M.-M."/>
            <person name="Guo L.-L."/>
            <person name="Wu Y.-H."/>
            <person name="Lai Q.-L."/>
            <person name="Shao Z.-Z."/>
            <person name="Wang C.-S."/>
            <person name="Wu M."/>
            <person name="Xu X.-W."/>
        </authorList>
    </citation>
    <scope>NUCLEOTIDE SEQUENCE [LARGE SCALE GENOMIC DNA]</scope>
    <source>
        <strain evidence="3 6">Ar-45</strain>
    </source>
</reference>
<name>A0A285HTE9_9RHOB</name>
<dbReference type="SUPFAM" id="SSF160443">
    <property type="entry name" value="SMR domain-like"/>
    <property type="match status" value="1"/>
</dbReference>
<dbReference type="Proteomes" id="UP000231655">
    <property type="component" value="Unassembled WGS sequence"/>
</dbReference>
<dbReference type="RefSeq" id="WP_097144289.1">
    <property type="nucleotide sequence ID" value="NZ_OBEA01000001.1"/>
</dbReference>
<protein>
    <submittedName>
        <fullName evidence="3">DNA mismatch repair protein MutS</fullName>
    </submittedName>
    <submittedName>
        <fullName evidence="4">DNA-nicking endonuclease, Smr domain</fullName>
    </submittedName>
</protein>
<dbReference type="GO" id="GO:0004519">
    <property type="term" value="F:endonuclease activity"/>
    <property type="evidence" value="ECO:0007669"/>
    <property type="project" value="UniProtKB-KW"/>
</dbReference>
<dbReference type="OrthoDB" id="7165597at2"/>
<keyword evidence="6" id="KW-1185">Reference proteome</keyword>
<evidence type="ECO:0000256" key="1">
    <source>
        <dbReference type="SAM" id="MobiDB-lite"/>
    </source>
</evidence>
<dbReference type="InterPro" id="IPR036063">
    <property type="entry name" value="Smr_dom_sf"/>
</dbReference>
<evidence type="ECO:0000313" key="3">
    <source>
        <dbReference type="EMBL" id="PJE27549.1"/>
    </source>
</evidence>
<sequence length="201" mass="22886">MSRRRKLRPEEMELWEKVAGSTDRMHPEKRVLARPAKKVEKKPIAQRDPEPAPIPTFRLGEKAKGRDSGISRDVLAPIHERLHQAPLRMDKKTHGKMTRGKMSPEARIDLHGMTVERAHRALTGFILRCVSEDLRLVLVITGKGRRPEDDGPIPVRHGILRHQLPHWLSMPPLSQVVLQVTSAHQKHGGTGAYYVYLRRTG</sequence>
<dbReference type="Gene3D" id="3.30.1370.110">
    <property type="match status" value="1"/>
</dbReference>